<dbReference type="Gene3D" id="3.30.70.1880">
    <property type="entry name" value="Protein of unknown function DUF881"/>
    <property type="match status" value="1"/>
</dbReference>
<feature type="region of interest" description="Disordered" evidence="2">
    <location>
        <begin position="1"/>
        <end position="34"/>
    </location>
</feature>
<dbReference type="STRING" id="1090615.SAMN04515671_2965"/>
<keyword evidence="3" id="KW-1133">Transmembrane helix</keyword>
<dbReference type="EMBL" id="LT629710">
    <property type="protein sequence ID" value="SDP11384.1"/>
    <property type="molecule type" value="Genomic_DNA"/>
</dbReference>
<name>A0A1H0Q219_9ACTN</name>
<keyword evidence="3" id="KW-0812">Transmembrane</keyword>
<proteinExistence type="inferred from homology"/>
<dbReference type="InterPro" id="IPR010273">
    <property type="entry name" value="DUF881"/>
</dbReference>
<gene>
    <name evidence="4" type="ORF">SAMN04515671_2965</name>
</gene>
<dbReference type="RefSeq" id="WP_157695438.1">
    <property type="nucleotide sequence ID" value="NZ_LT629710.1"/>
</dbReference>
<dbReference type="AlphaFoldDB" id="A0A1H0Q219"/>
<reference evidence="4 5" key="1">
    <citation type="submission" date="2016-10" db="EMBL/GenBank/DDBJ databases">
        <authorList>
            <person name="de Groot N.N."/>
        </authorList>
    </citation>
    <scope>NUCLEOTIDE SEQUENCE [LARGE SCALE GENOMIC DNA]</scope>
    <source>
        <strain evidence="5">P4-7,KCTC 19426,CECT 7604</strain>
    </source>
</reference>
<feature type="compositionally biased region" description="Basic and acidic residues" evidence="2">
    <location>
        <begin position="18"/>
        <end position="28"/>
    </location>
</feature>
<comment type="similarity">
    <text evidence="1">Belongs to the UPF0749 family.</text>
</comment>
<dbReference type="OrthoDB" id="3218134at2"/>
<evidence type="ECO:0000256" key="1">
    <source>
        <dbReference type="ARBA" id="ARBA00009108"/>
    </source>
</evidence>
<feature type="transmembrane region" description="Helical" evidence="3">
    <location>
        <begin position="75"/>
        <end position="95"/>
    </location>
</feature>
<dbReference type="Proteomes" id="UP000198741">
    <property type="component" value="Chromosome I"/>
</dbReference>
<organism evidence="4 5">
    <name type="scientific">Nakamurella panacisegetis</name>
    <dbReference type="NCBI Taxonomy" id="1090615"/>
    <lineage>
        <taxon>Bacteria</taxon>
        <taxon>Bacillati</taxon>
        <taxon>Actinomycetota</taxon>
        <taxon>Actinomycetes</taxon>
        <taxon>Nakamurellales</taxon>
        <taxon>Nakamurellaceae</taxon>
        <taxon>Nakamurella</taxon>
    </lineage>
</organism>
<accession>A0A1H0Q219</accession>
<dbReference type="PANTHER" id="PTHR37313:SF1">
    <property type="entry name" value="UPF0749 PROTEIN RV1823"/>
    <property type="match status" value="1"/>
</dbReference>
<evidence type="ECO:0000313" key="5">
    <source>
        <dbReference type="Proteomes" id="UP000198741"/>
    </source>
</evidence>
<dbReference type="PANTHER" id="PTHR37313">
    <property type="entry name" value="UPF0749 PROTEIN RV1825"/>
    <property type="match status" value="1"/>
</dbReference>
<evidence type="ECO:0000313" key="4">
    <source>
        <dbReference type="EMBL" id="SDP11384.1"/>
    </source>
</evidence>
<protein>
    <submittedName>
        <fullName evidence="4">Uncharacterized conserved protein YlxW, UPF0749 family</fullName>
    </submittedName>
</protein>
<sequence>MADRSGPADTREPTTWVDGKRVVAEDGGRPAPSLRHALPLLESLVSDHLDPGYQAAADRRAARPPSPGRSRRRSALAYLSGGLVLVGLVLGIAAASTQDQAAGTDQARAGLLRDIDAAQAKQSLLGAQETTLGAQIRAAQSSLGAGGPLQAVRSLEVEGGQSAVTGPGLTVVIDGSTASSGAGNILDSDIQLLVNGLWSSGAEAVSVGGVRLGTTSSIRQAGSAILVDNRPVFWPISIEAIGNPATLHVKFVDTVGFGRFQTFVSLYGIRFDVSAQTALTLPAGGVPDLRFASAAPTSTTPVVTSSH</sequence>
<evidence type="ECO:0000256" key="2">
    <source>
        <dbReference type="SAM" id="MobiDB-lite"/>
    </source>
</evidence>
<keyword evidence="3" id="KW-0472">Membrane</keyword>
<dbReference type="Pfam" id="PF05949">
    <property type="entry name" value="DUF881"/>
    <property type="match status" value="1"/>
</dbReference>
<dbReference type="GO" id="GO:0005886">
    <property type="term" value="C:plasma membrane"/>
    <property type="evidence" value="ECO:0007669"/>
    <property type="project" value="TreeGrafter"/>
</dbReference>
<evidence type="ECO:0000256" key="3">
    <source>
        <dbReference type="SAM" id="Phobius"/>
    </source>
</evidence>
<keyword evidence="5" id="KW-1185">Reference proteome</keyword>